<organism evidence="1 2">
    <name type="scientific">Mycena venus</name>
    <dbReference type="NCBI Taxonomy" id="2733690"/>
    <lineage>
        <taxon>Eukaryota</taxon>
        <taxon>Fungi</taxon>
        <taxon>Dikarya</taxon>
        <taxon>Basidiomycota</taxon>
        <taxon>Agaricomycotina</taxon>
        <taxon>Agaricomycetes</taxon>
        <taxon>Agaricomycetidae</taxon>
        <taxon>Agaricales</taxon>
        <taxon>Marasmiineae</taxon>
        <taxon>Mycenaceae</taxon>
        <taxon>Mycena</taxon>
    </lineage>
</organism>
<reference evidence="1" key="1">
    <citation type="submission" date="2020-05" db="EMBL/GenBank/DDBJ databases">
        <title>Mycena genomes resolve the evolution of fungal bioluminescence.</title>
        <authorList>
            <person name="Tsai I.J."/>
        </authorList>
    </citation>
    <scope>NUCLEOTIDE SEQUENCE</scope>
    <source>
        <strain evidence="1">CCC161011</strain>
    </source>
</reference>
<protein>
    <submittedName>
        <fullName evidence="1">Uncharacterized protein</fullName>
    </submittedName>
</protein>
<comment type="caution">
    <text evidence="1">The sequence shown here is derived from an EMBL/GenBank/DDBJ whole genome shotgun (WGS) entry which is preliminary data.</text>
</comment>
<keyword evidence="2" id="KW-1185">Reference proteome</keyword>
<gene>
    <name evidence="1" type="ORF">MVEN_00963300</name>
</gene>
<dbReference type="OrthoDB" id="3222453at2759"/>
<dbReference type="AlphaFoldDB" id="A0A8H6Y8J5"/>
<dbReference type="EMBL" id="JACAZI010000007">
    <property type="protein sequence ID" value="KAF7356310.1"/>
    <property type="molecule type" value="Genomic_DNA"/>
</dbReference>
<accession>A0A8H6Y8J5</accession>
<proteinExistence type="predicted"/>
<sequence length="283" mass="30890">MPQSAPHVYRGLTCHKHGVPQFTPEPNQRLPTDYQAIGVSIGDVGIWHRGSFEVLFNTCQPVTHSINAAHGVPEDFSVFQLYTRDISQRPYHSPGSIIASTRVSQVAFNVGASSAVNPFFPTTVGSSIRFKFESGQGAILVLPDGASRQDLLPDKTLRAHARKYSPQWYRYAREHTGPLFVVTGCDKTTSWGIATASATSGAVDISLKFAVVGIAEGTLSPLYQWREFGSATVRVSKEMSPRTENQCIFIRGFFCAEKNTFSHVCDKQNSFARVGGSAGPTDT</sequence>
<evidence type="ECO:0000313" key="2">
    <source>
        <dbReference type="Proteomes" id="UP000620124"/>
    </source>
</evidence>
<dbReference type="Proteomes" id="UP000620124">
    <property type="component" value="Unassembled WGS sequence"/>
</dbReference>
<evidence type="ECO:0000313" key="1">
    <source>
        <dbReference type="EMBL" id="KAF7356310.1"/>
    </source>
</evidence>
<name>A0A8H6Y8J5_9AGAR</name>